<evidence type="ECO:0000313" key="1">
    <source>
        <dbReference type="EMBL" id="CAK5060170.1"/>
    </source>
</evidence>
<organism evidence="1 2">
    <name type="scientific">Meloidogyne enterolobii</name>
    <name type="common">Root-knot nematode worm</name>
    <name type="synonym">Meloidogyne mayaguensis</name>
    <dbReference type="NCBI Taxonomy" id="390850"/>
    <lineage>
        <taxon>Eukaryota</taxon>
        <taxon>Metazoa</taxon>
        <taxon>Ecdysozoa</taxon>
        <taxon>Nematoda</taxon>
        <taxon>Chromadorea</taxon>
        <taxon>Rhabditida</taxon>
        <taxon>Tylenchina</taxon>
        <taxon>Tylenchomorpha</taxon>
        <taxon>Tylenchoidea</taxon>
        <taxon>Meloidogynidae</taxon>
        <taxon>Meloidogyninae</taxon>
        <taxon>Meloidogyne</taxon>
    </lineage>
</organism>
<dbReference type="Proteomes" id="UP001497535">
    <property type="component" value="Unassembled WGS sequence"/>
</dbReference>
<comment type="caution">
    <text evidence="1">The sequence shown here is derived from an EMBL/GenBank/DDBJ whole genome shotgun (WGS) entry which is preliminary data.</text>
</comment>
<accession>A0ACB0YRZ4</accession>
<gene>
    <name evidence="1" type="ORF">MENTE1834_LOCUS15907</name>
</gene>
<dbReference type="EMBL" id="CAVMJV010000017">
    <property type="protein sequence ID" value="CAK5060170.1"/>
    <property type="molecule type" value="Genomic_DNA"/>
</dbReference>
<sequence length="74" mass="8707">MVPIIILNYTNSTSFKLTERAENVEINQLDYTIYINYEISNIYNPNLKFEFCVKEWKDALAFCNHITIIKRGGN</sequence>
<keyword evidence="2" id="KW-1185">Reference proteome</keyword>
<proteinExistence type="predicted"/>
<evidence type="ECO:0000313" key="2">
    <source>
        <dbReference type="Proteomes" id="UP001497535"/>
    </source>
</evidence>
<name>A0ACB0YRZ4_MELEN</name>
<reference evidence="1" key="1">
    <citation type="submission" date="2023-11" db="EMBL/GenBank/DDBJ databases">
        <authorList>
            <person name="Poullet M."/>
        </authorList>
    </citation>
    <scope>NUCLEOTIDE SEQUENCE</scope>
    <source>
        <strain evidence="1">E1834</strain>
    </source>
</reference>
<protein>
    <submittedName>
        <fullName evidence="1">Uncharacterized protein</fullName>
    </submittedName>
</protein>